<evidence type="ECO:0000256" key="4">
    <source>
        <dbReference type="ARBA" id="ARBA00022691"/>
    </source>
</evidence>
<dbReference type="InterPro" id="IPR007848">
    <property type="entry name" value="Small_mtfrase_dom"/>
</dbReference>
<dbReference type="GO" id="GO:0032259">
    <property type="term" value="P:methylation"/>
    <property type="evidence" value="ECO:0007669"/>
    <property type="project" value="UniProtKB-KW"/>
</dbReference>
<dbReference type="Gene3D" id="3.40.50.150">
    <property type="entry name" value="Vaccinia Virus protein VP39"/>
    <property type="match status" value="1"/>
</dbReference>
<evidence type="ECO:0000256" key="2">
    <source>
        <dbReference type="ARBA" id="ARBA00022603"/>
    </source>
</evidence>
<dbReference type="RefSeq" id="WP_041496397.1">
    <property type="nucleotide sequence ID" value="NZ_AP014548.1"/>
</dbReference>
<accession>W8VXG2</accession>
<proteinExistence type="predicted"/>
<dbReference type="EC" id="2.1.1.297" evidence="1"/>
<feature type="domain" description="Release factor glutamine methyltransferase N-terminal" evidence="7">
    <location>
        <begin position="12"/>
        <end position="76"/>
    </location>
</feature>
<gene>
    <name evidence="8" type="ORF">NMS_1863</name>
</gene>
<name>W8VXG2_9FLAO</name>
<evidence type="ECO:0000259" key="6">
    <source>
        <dbReference type="Pfam" id="PF05175"/>
    </source>
</evidence>
<keyword evidence="3" id="KW-0808">Transferase</keyword>
<dbReference type="NCBIfam" id="TIGR00536">
    <property type="entry name" value="hemK_fam"/>
    <property type="match status" value="1"/>
</dbReference>
<dbReference type="Proteomes" id="UP000031760">
    <property type="component" value="Chromosome"/>
</dbReference>
<evidence type="ECO:0000256" key="1">
    <source>
        <dbReference type="ARBA" id="ARBA00012771"/>
    </source>
</evidence>
<dbReference type="PANTHER" id="PTHR18895:SF74">
    <property type="entry name" value="MTRF1L RELEASE FACTOR GLUTAMINE METHYLTRANSFERASE"/>
    <property type="match status" value="1"/>
</dbReference>
<dbReference type="SUPFAM" id="SSF53335">
    <property type="entry name" value="S-adenosyl-L-methionine-dependent methyltransferases"/>
    <property type="match status" value="1"/>
</dbReference>
<dbReference type="KEGG" id="nmf:NMS_1863"/>
<dbReference type="OrthoDB" id="9800643at2"/>
<dbReference type="InterPro" id="IPR029063">
    <property type="entry name" value="SAM-dependent_MTases_sf"/>
</dbReference>
<dbReference type="HOGENOM" id="CLU_018398_3_2_10"/>
<dbReference type="InterPro" id="IPR004556">
    <property type="entry name" value="HemK-like"/>
</dbReference>
<dbReference type="InterPro" id="IPR002052">
    <property type="entry name" value="DNA_methylase_N6_adenine_CS"/>
</dbReference>
<feature type="domain" description="Methyltransferase small" evidence="6">
    <location>
        <begin position="113"/>
        <end position="205"/>
    </location>
</feature>
<reference evidence="8 9" key="1">
    <citation type="journal article" date="2014" name="Proc. Natl. Acad. Sci. U.S.A.">
        <title>Functional characterization of flavobacteria rhodopsins reveals a unique class of light-driven chloride pump in bacteria.</title>
        <authorList>
            <person name="Yoshizawa S."/>
            <person name="Kumagai Y."/>
            <person name="Kim H."/>
            <person name="Ogura Y."/>
            <person name="Hayashi T."/>
            <person name="Iwasaki W."/>
            <person name="DeLong E.F."/>
            <person name="Kogure K."/>
        </authorList>
    </citation>
    <scope>NUCLEOTIDE SEQUENCE [LARGE SCALE GENOMIC DNA]</scope>
    <source>
        <strain evidence="8 9">S1-08</strain>
    </source>
</reference>
<dbReference type="GO" id="GO:0102559">
    <property type="term" value="F:peptide chain release factor N(5)-glutamine methyltransferase activity"/>
    <property type="evidence" value="ECO:0007669"/>
    <property type="project" value="UniProtKB-EC"/>
</dbReference>
<evidence type="ECO:0000313" key="9">
    <source>
        <dbReference type="Proteomes" id="UP000031760"/>
    </source>
</evidence>
<keyword evidence="2 8" id="KW-0489">Methyltransferase</keyword>
<comment type="catalytic activity">
    <reaction evidence="5">
        <text>L-glutaminyl-[peptide chain release factor] + S-adenosyl-L-methionine = N(5)-methyl-L-glutaminyl-[peptide chain release factor] + S-adenosyl-L-homocysteine + H(+)</text>
        <dbReference type="Rhea" id="RHEA:42896"/>
        <dbReference type="Rhea" id="RHEA-COMP:10271"/>
        <dbReference type="Rhea" id="RHEA-COMP:10272"/>
        <dbReference type="ChEBI" id="CHEBI:15378"/>
        <dbReference type="ChEBI" id="CHEBI:30011"/>
        <dbReference type="ChEBI" id="CHEBI:57856"/>
        <dbReference type="ChEBI" id="CHEBI:59789"/>
        <dbReference type="ChEBI" id="CHEBI:61891"/>
        <dbReference type="EC" id="2.1.1.297"/>
    </reaction>
</comment>
<dbReference type="EMBL" id="AP014548">
    <property type="protein sequence ID" value="BAO55872.1"/>
    <property type="molecule type" value="Genomic_DNA"/>
</dbReference>
<evidence type="ECO:0000256" key="3">
    <source>
        <dbReference type="ARBA" id="ARBA00022679"/>
    </source>
</evidence>
<dbReference type="PANTHER" id="PTHR18895">
    <property type="entry name" value="HEMK METHYLTRANSFERASE"/>
    <property type="match status" value="1"/>
</dbReference>
<keyword evidence="9" id="KW-1185">Reference proteome</keyword>
<dbReference type="Gene3D" id="1.10.8.10">
    <property type="entry name" value="DNA helicase RuvA subunit, C-terminal domain"/>
    <property type="match status" value="1"/>
</dbReference>
<dbReference type="AlphaFoldDB" id="W8VXG2"/>
<dbReference type="PROSITE" id="PS00092">
    <property type="entry name" value="N6_MTASE"/>
    <property type="match status" value="1"/>
</dbReference>
<dbReference type="CDD" id="cd02440">
    <property type="entry name" value="AdoMet_MTases"/>
    <property type="match status" value="1"/>
</dbReference>
<dbReference type="InterPro" id="IPR040758">
    <property type="entry name" value="PrmC_N"/>
</dbReference>
<keyword evidence="4" id="KW-0949">S-adenosyl-L-methionine</keyword>
<sequence length="286" mass="32268">MILRQMRDVYVNRLEHLYPETESISIFKILCEDLLHLSKSDIMIRGEEPLSHLNEEILLKSLETLLDGKPVQQITGLAHFYGHVFKVNRHTLIPRQETEELVQWILDDHKGKTVQNVFDIGTGSGCIGISLGDAFAKANTSSNSLQITLLDVSKEALQVAGANAKAIAPVVAINCIEKDILQEDSLGDYDIIVSNPPYVRELEKSQLHINVIDHEPGTALFVTDENPLVFYIKILELATSQARPLVYFEINQYLPEQMKNLAAQLGYKSEIRNDLNGNARMMKCWK</sequence>
<evidence type="ECO:0000259" key="7">
    <source>
        <dbReference type="Pfam" id="PF17827"/>
    </source>
</evidence>
<evidence type="ECO:0000313" key="8">
    <source>
        <dbReference type="EMBL" id="BAO55872.1"/>
    </source>
</evidence>
<evidence type="ECO:0000256" key="5">
    <source>
        <dbReference type="ARBA" id="ARBA00048391"/>
    </source>
</evidence>
<dbReference type="Pfam" id="PF17827">
    <property type="entry name" value="PrmC_N"/>
    <property type="match status" value="1"/>
</dbReference>
<dbReference type="GO" id="GO:0003676">
    <property type="term" value="F:nucleic acid binding"/>
    <property type="evidence" value="ECO:0007669"/>
    <property type="project" value="InterPro"/>
</dbReference>
<protein>
    <recommendedName>
        <fullName evidence="1">peptide chain release factor N(5)-glutamine methyltransferase</fullName>
        <ecNumber evidence="1">2.1.1.297</ecNumber>
    </recommendedName>
</protein>
<dbReference type="InterPro" id="IPR050320">
    <property type="entry name" value="N5-glutamine_MTase"/>
</dbReference>
<dbReference type="Pfam" id="PF05175">
    <property type="entry name" value="MTS"/>
    <property type="match status" value="1"/>
</dbReference>
<dbReference type="STRING" id="1454201.NMS_1863"/>
<organism evidence="8 9">
    <name type="scientific">Nonlabens marinus S1-08</name>
    <dbReference type="NCBI Taxonomy" id="1454201"/>
    <lineage>
        <taxon>Bacteria</taxon>
        <taxon>Pseudomonadati</taxon>
        <taxon>Bacteroidota</taxon>
        <taxon>Flavobacteriia</taxon>
        <taxon>Flavobacteriales</taxon>
        <taxon>Flavobacteriaceae</taxon>
        <taxon>Nonlabens</taxon>
    </lineage>
</organism>